<dbReference type="PANTHER" id="PTHR43648:SF1">
    <property type="entry name" value="ELECTRON TRANSFER FLAVOPROTEIN BETA SUBUNIT LYSINE METHYLTRANSFERASE"/>
    <property type="match status" value="1"/>
</dbReference>
<sequence>MPLTPHRVDPSGFIAANLPLTAVPFVPELRLHMATPASGLRRMLEATGAPGSPYWAYPWAGGAVLARFVLDRPQTVAGRRVLDLGTGSGLVAIAAAKAGAASVIAADTDPNALAALCLNAAANGVKVETWAHDVIDGPAPDVDMILAGDLFYETGLAARVTAFLDRCLDAGVAAALVGDPGRAPLPRQRLRLLAEYAVADFGAAAQGGEKPAFVFSFQADTPSREA</sequence>
<evidence type="ECO:0000313" key="4">
    <source>
        <dbReference type="Proteomes" id="UP000306441"/>
    </source>
</evidence>
<dbReference type="PANTHER" id="PTHR43648">
    <property type="entry name" value="ELECTRON TRANSFER FLAVOPROTEIN BETA SUBUNIT LYSINE METHYLTRANSFERASE"/>
    <property type="match status" value="1"/>
</dbReference>
<evidence type="ECO:0000256" key="1">
    <source>
        <dbReference type="ARBA" id="ARBA00022603"/>
    </source>
</evidence>
<evidence type="ECO:0000313" key="3">
    <source>
        <dbReference type="EMBL" id="THF57947.1"/>
    </source>
</evidence>
<proteinExistence type="predicted"/>
<dbReference type="Proteomes" id="UP000306441">
    <property type="component" value="Unassembled WGS sequence"/>
</dbReference>
<dbReference type="EMBL" id="SSNY01000004">
    <property type="protein sequence ID" value="THF57947.1"/>
    <property type="molecule type" value="Genomic_DNA"/>
</dbReference>
<reference evidence="3 4" key="1">
    <citation type="submission" date="2019-04" db="EMBL/GenBank/DDBJ databases">
        <title>Mesorhizobium composti sp. nov., isolated from compost.</title>
        <authorList>
            <person name="Lin S.-Y."/>
            <person name="Hameed A."/>
            <person name="Hsieh Y.-T."/>
            <person name="Young C.-C."/>
        </authorList>
    </citation>
    <scope>NUCLEOTIDE SEQUENCE [LARGE SCALE GENOMIC DNA]</scope>
    <source>
        <strain evidence="3 4">CC-YTH430</strain>
    </source>
</reference>
<keyword evidence="2" id="KW-0808">Transferase</keyword>
<dbReference type="Gene3D" id="3.40.50.150">
    <property type="entry name" value="Vaccinia Virus protein VP39"/>
    <property type="match status" value="1"/>
</dbReference>
<dbReference type="Pfam" id="PF06325">
    <property type="entry name" value="PrmA"/>
    <property type="match status" value="1"/>
</dbReference>
<dbReference type="InterPro" id="IPR029063">
    <property type="entry name" value="SAM-dependent_MTases_sf"/>
</dbReference>
<dbReference type="SUPFAM" id="SSF53335">
    <property type="entry name" value="S-adenosyl-L-methionine-dependent methyltransferases"/>
    <property type="match status" value="1"/>
</dbReference>
<accession>A0ABY2Q866</accession>
<protein>
    <submittedName>
        <fullName evidence="3">Methyltransferase</fullName>
    </submittedName>
</protein>
<dbReference type="InterPro" id="IPR050078">
    <property type="entry name" value="Ribosomal_L11_MeTrfase_PrmA"/>
</dbReference>
<keyword evidence="4" id="KW-1185">Reference proteome</keyword>
<name>A0ABY2Q866_9HYPH</name>
<organism evidence="3 4">
    <name type="scientific">Ollibium composti</name>
    <dbReference type="NCBI Taxonomy" id="2675109"/>
    <lineage>
        <taxon>Bacteria</taxon>
        <taxon>Pseudomonadati</taxon>
        <taxon>Pseudomonadota</taxon>
        <taxon>Alphaproteobacteria</taxon>
        <taxon>Hyphomicrobiales</taxon>
        <taxon>Phyllobacteriaceae</taxon>
        <taxon>Ollibium</taxon>
    </lineage>
</organism>
<dbReference type="GO" id="GO:0008168">
    <property type="term" value="F:methyltransferase activity"/>
    <property type="evidence" value="ECO:0007669"/>
    <property type="project" value="UniProtKB-KW"/>
</dbReference>
<keyword evidence="1 3" id="KW-0489">Methyltransferase</keyword>
<dbReference type="RefSeq" id="WP_136356413.1">
    <property type="nucleotide sequence ID" value="NZ_SSNY01000004.1"/>
</dbReference>
<evidence type="ECO:0000256" key="2">
    <source>
        <dbReference type="ARBA" id="ARBA00022679"/>
    </source>
</evidence>
<dbReference type="GO" id="GO:0032259">
    <property type="term" value="P:methylation"/>
    <property type="evidence" value="ECO:0007669"/>
    <property type="project" value="UniProtKB-KW"/>
</dbReference>
<gene>
    <name evidence="3" type="ORF">E6C48_09410</name>
</gene>
<comment type="caution">
    <text evidence="3">The sequence shown here is derived from an EMBL/GenBank/DDBJ whole genome shotgun (WGS) entry which is preliminary data.</text>
</comment>